<feature type="domain" description="Outer membrane protein assembly factor BamE" evidence="2">
    <location>
        <begin position="68"/>
        <end position="125"/>
    </location>
</feature>
<dbReference type="RefSeq" id="WP_023851695.1">
    <property type="nucleotide sequence ID" value="NZ_CP047170.1"/>
</dbReference>
<organism evidence="3 4">
    <name type="scientific">Ponticoccus alexandrii</name>
    <dbReference type="NCBI Taxonomy" id="1943633"/>
    <lineage>
        <taxon>Bacteria</taxon>
        <taxon>Pseudomonadati</taxon>
        <taxon>Pseudomonadota</taxon>
        <taxon>Alphaproteobacteria</taxon>
        <taxon>Rhodobacterales</taxon>
        <taxon>Roseobacteraceae</taxon>
        <taxon>Ponticoccus</taxon>
    </lineage>
</organism>
<geneLocation type="plasmid" evidence="3 4">
    <name>p-SCP4</name>
</geneLocation>
<reference evidence="3 4" key="1">
    <citation type="submission" date="2019-12" db="EMBL/GenBank/DDBJ databases">
        <title>Complete Genome Sequence of a Quorum-Sensing Bacterium,Rhodobacteraceae bacterium C31, Isolated from a marine microalgae symbiotic bacteria.</title>
        <authorList>
            <person name="Zhang Y."/>
        </authorList>
    </citation>
    <scope>NUCLEOTIDE SEQUENCE [LARGE SCALE GENOMIC DNA]</scope>
    <source>
        <strain evidence="3 4">C31</strain>
        <plasmid evidence="3 4">p-SCP4</plasmid>
    </source>
</reference>
<proteinExistence type="predicted"/>
<feature type="chain" id="PRO_5046601873" evidence="1">
    <location>
        <begin position="28"/>
        <end position="141"/>
    </location>
</feature>
<dbReference type="Pfam" id="PF04355">
    <property type="entry name" value="BamE"/>
    <property type="match status" value="1"/>
</dbReference>
<sequence length="141" mass="15753">MTRFGGAHRALLATALLLVLPLGTATAQTVNPAHQLDPKAGFSSESRRYPDMNATYAREGHEERIARIRSVQPGMSRLDLQRTLGRPAIGYGDGSLEYHLSLSLTGRDRLICQYRVFFDDDGAVERAAWRRPQCANLIWAR</sequence>
<keyword evidence="1" id="KW-0732">Signal</keyword>
<evidence type="ECO:0000256" key="1">
    <source>
        <dbReference type="SAM" id="SignalP"/>
    </source>
</evidence>
<evidence type="ECO:0000313" key="3">
    <source>
        <dbReference type="EMBL" id="QRF69128.1"/>
    </source>
</evidence>
<name>A0ABX7FHF5_9RHOB</name>
<feature type="signal peptide" evidence="1">
    <location>
        <begin position="1"/>
        <end position="27"/>
    </location>
</feature>
<gene>
    <name evidence="3" type="primary">bamE</name>
    <name evidence="3" type="ORF">GQA70_22535</name>
</gene>
<dbReference type="InterPro" id="IPR007450">
    <property type="entry name" value="BamE_dom"/>
</dbReference>
<evidence type="ECO:0000259" key="2">
    <source>
        <dbReference type="Pfam" id="PF04355"/>
    </source>
</evidence>
<keyword evidence="4" id="KW-1185">Reference proteome</keyword>
<evidence type="ECO:0000313" key="4">
    <source>
        <dbReference type="Proteomes" id="UP000596387"/>
    </source>
</evidence>
<keyword evidence="3" id="KW-0614">Plasmid</keyword>
<dbReference type="Proteomes" id="UP000596387">
    <property type="component" value="Plasmid p-SCP4"/>
</dbReference>
<dbReference type="EMBL" id="CP047170">
    <property type="protein sequence ID" value="QRF69128.1"/>
    <property type="molecule type" value="Genomic_DNA"/>
</dbReference>
<protein>
    <submittedName>
        <fullName evidence="3">Outer membrane protein assembly factor BamE</fullName>
    </submittedName>
</protein>
<accession>A0ABX7FHF5</accession>